<evidence type="ECO:0000256" key="7">
    <source>
        <dbReference type="ARBA" id="ARBA00022842"/>
    </source>
</evidence>
<accession>A0A1B6LK30</accession>
<dbReference type="InterPro" id="IPR023214">
    <property type="entry name" value="HAD_sf"/>
</dbReference>
<dbReference type="SUPFAM" id="SSF56784">
    <property type="entry name" value="HAD-like"/>
    <property type="match status" value="1"/>
</dbReference>
<evidence type="ECO:0000256" key="6">
    <source>
        <dbReference type="ARBA" id="ARBA00022801"/>
    </source>
</evidence>
<dbReference type="GO" id="GO:0005737">
    <property type="term" value="C:cytoplasm"/>
    <property type="evidence" value="ECO:0007669"/>
    <property type="project" value="InterPro"/>
</dbReference>
<name>A0A1B6LK30_9HEMI</name>
<dbReference type="PANTHER" id="PTHR13045">
    <property type="entry name" value="5'-NUCLEOTIDASE"/>
    <property type="match status" value="1"/>
</dbReference>
<dbReference type="InterPro" id="IPR036412">
    <property type="entry name" value="HAD-like_sf"/>
</dbReference>
<dbReference type="InterPro" id="IPR006434">
    <property type="entry name" value="Pyrimidine_nucleotidase_eu"/>
</dbReference>
<keyword evidence="4" id="KW-0479">Metal-binding</keyword>
<proteinExistence type="inferred from homology"/>
<evidence type="ECO:0000313" key="9">
    <source>
        <dbReference type="EMBL" id="JAT22954.1"/>
    </source>
</evidence>
<evidence type="ECO:0000256" key="3">
    <source>
        <dbReference type="ARBA" id="ARBA00012643"/>
    </source>
</evidence>
<sequence>MKELQRENVVIKDKEDFEKKLKELIADGIENLQVVADFDGTITKSVVDGKPALHSLDVFRHTATLSEKYRLGYDALAKKHGPSYVNPELSVEERQKVLDQWWEDHECLCSGEILTLSDLQRANDAINTPLRDGCEQMLRLLSHHRVPLIVSSAGVGEVIEHVLKEHNPRVVSNFIKFDENDQIKGFSKPTVSVFNKNRFPLPVDEDRRNVMLLGDSLGDCNMADNVPGLKTVLKIGFFTGTDKEKLEKYKSCYDVVLVDDQTMHTVTALLRRILGLA</sequence>
<evidence type="ECO:0000256" key="8">
    <source>
        <dbReference type="ARBA" id="ARBA00023080"/>
    </source>
</evidence>
<keyword evidence="6" id="KW-0378">Hydrolase</keyword>
<dbReference type="AlphaFoldDB" id="A0A1B6LK30"/>
<keyword evidence="7" id="KW-0460">Magnesium</keyword>
<dbReference type="GO" id="GO:0008253">
    <property type="term" value="F:5'-nucleotidase activity"/>
    <property type="evidence" value="ECO:0007669"/>
    <property type="project" value="UniProtKB-EC"/>
</dbReference>
<dbReference type="Pfam" id="PF05822">
    <property type="entry name" value="UMPH-1"/>
    <property type="match status" value="1"/>
</dbReference>
<dbReference type="Gene3D" id="1.10.150.340">
    <property type="entry name" value="Pyrimidine 5'-nucleotidase (UMPH-1), N-terminal domain"/>
    <property type="match status" value="1"/>
</dbReference>
<dbReference type="EMBL" id="GEBQ01016003">
    <property type="protein sequence ID" value="JAT23974.1"/>
    <property type="molecule type" value="Transcribed_RNA"/>
</dbReference>
<dbReference type="Gene3D" id="3.40.50.1000">
    <property type="entry name" value="HAD superfamily/HAD-like"/>
    <property type="match status" value="1"/>
</dbReference>
<dbReference type="PANTHER" id="PTHR13045:SF0">
    <property type="entry name" value="7-METHYLGUANOSINE PHOSPHATE-SPECIFIC 5'-NUCLEOTIDASE"/>
    <property type="match status" value="1"/>
</dbReference>
<dbReference type="SFLD" id="SFLDS00003">
    <property type="entry name" value="Haloacid_Dehalogenase"/>
    <property type="match status" value="1"/>
</dbReference>
<comment type="catalytic activity">
    <reaction evidence="1">
        <text>a ribonucleoside 5'-phosphate + H2O = a ribonucleoside + phosphate</text>
        <dbReference type="Rhea" id="RHEA:12484"/>
        <dbReference type="ChEBI" id="CHEBI:15377"/>
        <dbReference type="ChEBI" id="CHEBI:18254"/>
        <dbReference type="ChEBI" id="CHEBI:43474"/>
        <dbReference type="ChEBI" id="CHEBI:58043"/>
        <dbReference type="EC" id="3.1.3.5"/>
    </reaction>
</comment>
<evidence type="ECO:0000313" key="10">
    <source>
        <dbReference type="EMBL" id="JAT23974.1"/>
    </source>
</evidence>
<dbReference type="GO" id="GO:0000166">
    <property type="term" value="F:nucleotide binding"/>
    <property type="evidence" value="ECO:0007669"/>
    <property type="project" value="UniProtKB-KW"/>
</dbReference>
<comment type="similarity">
    <text evidence="2">Belongs to the pyrimidine 5'-nucleotidase family.</text>
</comment>
<evidence type="ECO:0000256" key="5">
    <source>
        <dbReference type="ARBA" id="ARBA00022741"/>
    </source>
</evidence>
<organism evidence="10">
    <name type="scientific">Graphocephala atropunctata</name>
    <dbReference type="NCBI Taxonomy" id="36148"/>
    <lineage>
        <taxon>Eukaryota</taxon>
        <taxon>Metazoa</taxon>
        <taxon>Ecdysozoa</taxon>
        <taxon>Arthropoda</taxon>
        <taxon>Hexapoda</taxon>
        <taxon>Insecta</taxon>
        <taxon>Pterygota</taxon>
        <taxon>Neoptera</taxon>
        <taxon>Paraneoptera</taxon>
        <taxon>Hemiptera</taxon>
        <taxon>Auchenorrhyncha</taxon>
        <taxon>Membracoidea</taxon>
        <taxon>Cicadellidae</taxon>
        <taxon>Cicadellinae</taxon>
        <taxon>Cicadellini</taxon>
        <taxon>Graphocephala</taxon>
    </lineage>
</organism>
<reference evidence="10" key="1">
    <citation type="submission" date="2015-11" db="EMBL/GenBank/DDBJ databases">
        <title>De novo transcriptome assembly of four potential Pierce s Disease insect vectors from Arizona vineyards.</title>
        <authorList>
            <person name="Tassone E.E."/>
        </authorList>
    </citation>
    <scope>NUCLEOTIDE SEQUENCE</scope>
</reference>
<evidence type="ECO:0000256" key="4">
    <source>
        <dbReference type="ARBA" id="ARBA00022723"/>
    </source>
</evidence>
<gene>
    <name evidence="9" type="ORF">g.41909</name>
    <name evidence="10" type="ORF">g.41911</name>
</gene>
<keyword evidence="5" id="KW-0547">Nucleotide-binding</keyword>
<evidence type="ECO:0000256" key="1">
    <source>
        <dbReference type="ARBA" id="ARBA00000815"/>
    </source>
</evidence>
<dbReference type="GO" id="GO:0009117">
    <property type="term" value="P:nucleotide metabolic process"/>
    <property type="evidence" value="ECO:0007669"/>
    <property type="project" value="UniProtKB-KW"/>
</dbReference>
<keyword evidence="8" id="KW-0546">Nucleotide metabolism</keyword>
<protein>
    <recommendedName>
        <fullName evidence="3">5'-nucleotidase</fullName>
        <ecNumber evidence="3">3.1.3.5</ecNumber>
    </recommendedName>
</protein>
<dbReference type="GO" id="GO:0000287">
    <property type="term" value="F:magnesium ion binding"/>
    <property type="evidence" value="ECO:0007669"/>
    <property type="project" value="InterPro"/>
</dbReference>
<dbReference type="EMBL" id="GEBQ01017023">
    <property type="protein sequence ID" value="JAT22954.1"/>
    <property type="molecule type" value="Transcribed_RNA"/>
</dbReference>
<dbReference type="EC" id="3.1.3.5" evidence="3"/>
<dbReference type="SFLD" id="SFLDG01128">
    <property type="entry name" value="C1.4:_5'-Nucleotidase_Like"/>
    <property type="match status" value="1"/>
</dbReference>
<evidence type="ECO:0000256" key="2">
    <source>
        <dbReference type="ARBA" id="ARBA00008389"/>
    </source>
</evidence>